<reference evidence="2 3" key="1">
    <citation type="journal article" date="2011" name="J. Bacteriol.">
        <title>Genome sequence of Haloplasma contractile, an unusual contractile bacterium from a deep-sea anoxic brine lake.</title>
        <authorList>
            <person name="Antunes A."/>
            <person name="Alam I."/>
            <person name="El Dorry H."/>
            <person name="Siam R."/>
            <person name="Robertson A."/>
            <person name="Bajic V.B."/>
            <person name="Stingl U."/>
        </authorList>
    </citation>
    <scope>NUCLEOTIDE SEQUENCE [LARGE SCALE GENOMIC DNA]</scope>
    <source>
        <strain evidence="2 3">SSD-17B</strain>
    </source>
</reference>
<dbReference type="InParanoid" id="U2FFB5"/>
<evidence type="ECO:0000313" key="3">
    <source>
        <dbReference type="Proteomes" id="UP000005707"/>
    </source>
</evidence>
<dbReference type="RefSeq" id="WP_008825456.1">
    <property type="nucleotide sequence ID" value="NZ_AFNU02000009.1"/>
</dbReference>
<dbReference type="EMBL" id="AFNU02000009">
    <property type="protein sequence ID" value="ERJ11605.1"/>
    <property type="molecule type" value="Genomic_DNA"/>
</dbReference>
<comment type="caution">
    <text evidence="2">The sequence shown here is derived from an EMBL/GenBank/DDBJ whole genome shotgun (WGS) entry which is preliminary data.</text>
</comment>
<feature type="chain" id="PRO_5004626545" evidence="1">
    <location>
        <begin position="23"/>
        <end position="544"/>
    </location>
</feature>
<dbReference type="InterPro" id="IPR050490">
    <property type="entry name" value="Bact_solute-bd_prot1"/>
</dbReference>
<dbReference type="InterPro" id="IPR006059">
    <property type="entry name" value="SBP"/>
</dbReference>
<reference evidence="2 3" key="2">
    <citation type="journal article" date="2013" name="PLoS ONE">
        <title>INDIGO - INtegrated Data Warehouse of MIcrobial GenOmes with Examples from the Red Sea Extremophiles.</title>
        <authorList>
            <person name="Alam I."/>
            <person name="Antunes A."/>
            <person name="Kamau A.A."/>
            <person name="Ba Alawi W."/>
            <person name="Kalkatawi M."/>
            <person name="Stingl U."/>
            <person name="Bajic V.B."/>
        </authorList>
    </citation>
    <scope>NUCLEOTIDE SEQUENCE [LARGE SCALE GENOMIC DNA]</scope>
    <source>
        <strain evidence="2 3">SSD-17B</strain>
    </source>
</reference>
<dbReference type="STRING" id="1033810.HLPCO_002306"/>
<sequence>MKKIFLFSLLVMVAVTLTGCFGEDEPTYEGIGKDVAGEVTIMLWSGDGQYYENIGHQDLSADDLTGQNQATIYAVAKAFNEEYPNVKINVYAKKDGPDTYEDGVIVTTWEQHRDNFKSQHGHYPGIWASTDLPGDLSKGLVADLSMFEDDPLYQSFNESVMDMMNYYGVQAGLPQYLLPWGVFVNKSLAEQNNLDVPEPDWDLDDYTDFISQADMENFYGAMDVEMSFFMTGSNTMAKQLNEYDGTGDHINVNSDEVRDLLDYVPEWSKYAVYPQNEIGKIPTEVMEENGYWSYNFFKNNRLLTLGGDPWMMGDAAHPADSHWGKVLAADWDIYPRPATDYLPNTVGVVLDPLSVYNYCQEDGNNECTPEEEQKVQVAYTFASFWVGDTAAWQARADQLFKDGDNYKTAMNDSLPLVTGDEFDEQMDIWYTTETHALYRDPNRMPGFHKVLELWKEGQFWDVSDKTYPYWHTEEEARVENLYNWLNMWNPELAGAARTDANWLDNVKAKLPGWNTEINGHFEDSEQEIVDGLKEFYNYTDEDFE</sequence>
<dbReference type="SUPFAM" id="SSF53850">
    <property type="entry name" value="Periplasmic binding protein-like II"/>
    <property type="match status" value="1"/>
</dbReference>
<keyword evidence="2" id="KW-0449">Lipoprotein</keyword>
<dbReference type="PANTHER" id="PTHR43649:SF12">
    <property type="entry name" value="DIACETYLCHITOBIOSE BINDING PROTEIN DASA"/>
    <property type="match status" value="1"/>
</dbReference>
<dbReference type="Pfam" id="PF01547">
    <property type="entry name" value="SBP_bac_1"/>
    <property type="match status" value="1"/>
</dbReference>
<keyword evidence="3" id="KW-1185">Reference proteome</keyword>
<dbReference type="Gene3D" id="3.40.190.10">
    <property type="entry name" value="Periplasmic binding protein-like II"/>
    <property type="match status" value="1"/>
</dbReference>
<dbReference type="OrthoDB" id="367242at2"/>
<keyword evidence="1" id="KW-0732">Signal</keyword>
<feature type="signal peptide" evidence="1">
    <location>
        <begin position="1"/>
        <end position="22"/>
    </location>
</feature>
<dbReference type="PANTHER" id="PTHR43649">
    <property type="entry name" value="ARABINOSE-BINDING PROTEIN-RELATED"/>
    <property type="match status" value="1"/>
</dbReference>
<dbReference type="PROSITE" id="PS51257">
    <property type="entry name" value="PROKAR_LIPOPROTEIN"/>
    <property type="match status" value="1"/>
</dbReference>
<gene>
    <name evidence="2" type="ORF">HLPCO_002306</name>
</gene>
<accession>U2FFB5</accession>
<proteinExistence type="predicted"/>
<organism evidence="2 3">
    <name type="scientific">Haloplasma contractile SSD-17B</name>
    <dbReference type="NCBI Taxonomy" id="1033810"/>
    <lineage>
        <taxon>Bacteria</taxon>
        <taxon>Bacillati</taxon>
        <taxon>Mycoplasmatota</taxon>
        <taxon>Mollicutes</taxon>
        <taxon>Haloplasmatales</taxon>
        <taxon>Haloplasmataceae</taxon>
        <taxon>Haloplasma</taxon>
    </lineage>
</organism>
<evidence type="ECO:0000256" key="1">
    <source>
        <dbReference type="SAM" id="SignalP"/>
    </source>
</evidence>
<name>U2FFB5_9MOLU</name>
<protein>
    <submittedName>
        <fullName evidence="2">Membrane lipoprotein</fullName>
    </submittedName>
</protein>
<dbReference type="eggNOG" id="COG2182">
    <property type="taxonomic scope" value="Bacteria"/>
</dbReference>
<dbReference type="Proteomes" id="UP000005707">
    <property type="component" value="Unassembled WGS sequence"/>
</dbReference>
<dbReference type="AlphaFoldDB" id="U2FFB5"/>
<evidence type="ECO:0000313" key="2">
    <source>
        <dbReference type="EMBL" id="ERJ11605.1"/>
    </source>
</evidence>